<sequence length="520" mass="59957">MSSIEEIISNHGLRAEQPSNLVLELNNFYRKFFHESSPIRHADLIGWSYLLWDRSSIGFRGCEAEVHFLACRLSDLFQEPEEDGREYLISVSRWLKDSGKRWKEIEIDTKAEDCFKRSIEILNTLSASDSDPRAREIYYECLFELTHIVKSPTYAAIHRGQSMVNAARGASLFMKSCFVLACMAITAKYADAHKPICFTADNPENHLIFTMICIGLKLMNSSPKVDDVLEHIQIGDMMMLMLSIGEANEWSTPISLFEQLHHLSDGKFDDARYNEPMALITRDMGFRFCVAKTWKAASEMLKLSYQYSNHTRRSKKIDRVRLLYHLAHSTYKRQTSPGDEHYHDASDYISKCKNLIRRGDDVEEGLLSRICALGIKIQIVGGPTSRIVDLFTNQLKRKMDVEVYCTILGEFCQKHGTRQDINPLLWAIYDRCMAFPNLRFEYPARLFRVGCHCASISTISTALDKMIQRMKDIPPDDRDMRMSLIVVKSINPIHHKLMTRWKRLNDRYQSETKTSVDGSA</sequence>
<proteinExistence type="predicted"/>
<name>A0A2P6NGJ4_9EUKA</name>
<dbReference type="AlphaFoldDB" id="A0A2P6NGJ4"/>
<dbReference type="Proteomes" id="UP000241769">
    <property type="component" value="Unassembled WGS sequence"/>
</dbReference>
<reference evidence="1 2" key="1">
    <citation type="journal article" date="2018" name="Genome Biol. Evol.">
        <title>Multiple Roots of Fruiting Body Formation in Amoebozoa.</title>
        <authorList>
            <person name="Hillmann F."/>
            <person name="Forbes G."/>
            <person name="Novohradska S."/>
            <person name="Ferling I."/>
            <person name="Riege K."/>
            <person name="Groth M."/>
            <person name="Westermann M."/>
            <person name="Marz M."/>
            <person name="Spaller T."/>
            <person name="Winckler T."/>
            <person name="Schaap P."/>
            <person name="Glockner G."/>
        </authorList>
    </citation>
    <scope>NUCLEOTIDE SEQUENCE [LARGE SCALE GENOMIC DNA]</scope>
    <source>
        <strain evidence="1 2">Jena</strain>
    </source>
</reference>
<dbReference type="InParanoid" id="A0A2P6NGJ4"/>
<keyword evidence="2" id="KW-1185">Reference proteome</keyword>
<gene>
    <name evidence="1" type="ORF">PROFUN_09674</name>
</gene>
<dbReference type="EMBL" id="MDYQ01000090">
    <property type="protein sequence ID" value="PRP83078.1"/>
    <property type="molecule type" value="Genomic_DNA"/>
</dbReference>
<accession>A0A2P6NGJ4</accession>
<evidence type="ECO:0000313" key="1">
    <source>
        <dbReference type="EMBL" id="PRP83078.1"/>
    </source>
</evidence>
<organism evidence="1 2">
    <name type="scientific">Planoprotostelium fungivorum</name>
    <dbReference type="NCBI Taxonomy" id="1890364"/>
    <lineage>
        <taxon>Eukaryota</taxon>
        <taxon>Amoebozoa</taxon>
        <taxon>Evosea</taxon>
        <taxon>Variosea</taxon>
        <taxon>Cavosteliida</taxon>
        <taxon>Cavosteliaceae</taxon>
        <taxon>Planoprotostelium</taxon>
    </lineage>
</organism>
<comment type="caution">
    <text evidence="1">The sequence shown here is derived from an EMBL/GenBank/DDBJ whole genome shotgun (WGS) entry which is preliminary data.</text>
</comment>
<protein>
    <submittedName>
        <fullName evidence="1">Uncharacterized protein</fullName>
    </submittedName>
</protein>
<evidence type="ECO:0000313" key="2">
    <source>
        <dbReference type="Proteomes" id="UP000241769"/>
    </source>
</evidence>